<evidence type="ECO:0000313" key="7">
    <source>
        <dbReference type="EMBL" id="GBR72499.1"/>
    </source>
</evidence>
<feature type="site" description="Involved in the stabilization of negative charge on the oxyanion by the formation of the oxyanion hole" evidence="6">
    <location>
        <position position="103"/>
    </location>
</feature>
<dbReference type="InterPro" id="IPR016117">
    <property type="entry name" value="ArgJ-like_dom_sf"/>
</dbReference>
<dbReference type="CDD" id="cd02152">
    <property type="entry name" value="OAT"/>
    <property type="match status" value="1"/>
</dbReference>
<feature type="chain" id="PRO_5023264386" description="Arginine biosynthesis bifunctional protein ArgJ alpha chain" evidence="6">
    <location>
        <begin position="1"/>
        <end position="174"/>
    </location>
</feature>
<gene>
    <name evidence="7" type="primary">NAGS</name>
    <name evidence="6" type="synonym">argJ</name>
    <name evidence="7" type="ORF">NO1_0019</name>
</gene>
<feature type="site" description="Cleavage; by autolysis" evidence="6">
    <location>
        <begin position="174"/>
        <end position="175"/>
    </location>
</feature>
<evidence type="ECO:0000256" key="5">
    <source>
        <dbReference type="ARBA" id="ARBA00023315"/>
    </source>
</evidence>
<comment type="pathway">
    <text evidence="6">Amino-acid biosynthesis; L-arginine biosynthesis; N(2)-acetyl-L-ornithine from L-glutamate: step 1/4.</text>
</comment>
<comment type="similarity">
    <text evidence="1 6">Belongs to the ArgJ family.</text>
</comment>
<evidence type="ECO:0000256" key="2">
    <source>
        <dbReference type="ARBA" id="ARBA00011475"/>
    </source>
</evidence>
<dbReference type="PANTHER" id="PTHR23100">
    <property type="entry name" value="ARGININE BIOSYNTHESIS BIFUNCTIONAL PROTEIN ARGJ"/>
    <property type="match status" value="1"/>
</dbReference>
<name>A0A388T7H3_TERA1</name>
<sequence>MLPKGFQYAGVHAGLKDSGKKDMGLIVSEKKAVCAGVTTTNLACASCVKRNRKILRRGTAKTIIVNTKYANACTGKQGDKDDAEYAKIAEKLFGGPALTASTGVIGQNLPMDKIKKGAELLQKNLKHDYDDFAEAILTTDLVVKKITKTIHLLGRDVTICGTAKGSGMIHPNMATMLAFITTDASINHSLLQRVIREVTAISFNQVTVDGDTSTNDMCLCLANGMSGVRIDRQTLPVFQAALTEVLIYLAKAIAADGEGATKLMEVNVTGARSLKEARLAAKAVVGSPLVKCAVYGGDDNWGRVIAAVGRSGAKFDPEKVKMNWDGLQSKTVTINIDLASGRESAQAWGCDLTEGYVRINTNYN</sequence>
<dbReference type="UniPathway" id="UPA00068">
    <property type="reaction ID" value="UER00106"/>
</dbReference>
<keyword evidence="5 6" id="KW-0012">Acyltransferase</keyword>
<dbReference type="Pfam" id="PF01960">
    <property type="entry name" value="ArgJ"/>
    <property type="match status" value="2"/>
</dbReference>
<feature type="site" description="Involved in the stabilization of negative charge on the oxyanion by the formation of the oxyanion hole" evidence="6">
    <location>
        <position position="102"/>
    </location>
</feature>
<evidence type="ECO:0000256" key="3">
    <source>
        <dbReference type="ARBA" id="ARBA00022679"/>
    </source>
</evidence>
<dbReference type="GO" id="GO:0005737">
    <property type="term" value="C:cytoplasm"/>
    <property type="evidence" value="ECO:0007669"/>
    <property type="project" value="UniProtKB-SubCell"/>
</dbReference>
<comment type="catalytic activity">
    <reaction evidence="6">
        <text>L-glutamate + acetyl-CoA = N-acetyl-L-glutamate + CoA + H(+)</text>
        <dbReference type="Rhea" id="RHEA:24292"/>
        <dbReference type="ChEBI" id="CHEBI:15378"/>
        <dbReference type="ChEBI" id="CHEBI:29985"/>
        <dbReference type="ChEBI" id="CHEBI:44337"/>
        <dbReference type="ChEBI" id="CHEBI:57287"/>
        <dbReference type="ChEBI" id="CHEBI:57288"/>
        <dbReference type="EC" id="2.3.1.1"/>
    </reaction>
</comment>
<comment type="caution">
    <text evidence="6">Lacks conserved residue(s) required for the propagation of feature annotation.</text>
</comment>
<dbReference type="GO" id="GO:0004358">
    <property type="term" value="F:L-glutamate N-acetyltransferase activity, acting on acetyl-L-ornithine as donor"/>
    <property type="evidence" value="ECO:0007669"/>
    <property type="project" value="UniProtKB-UniRule"/>
</dbReference>
<reference evidence="7 8" key="1">
    <citation type="journal article" date="2019" name="ISME J.">
        <title>Genome analyses of uncultured TG2/ZB3 bacteria in 'Margulisbacteria' specifically attached to ectosymbiotic spirochetes of protists in the termite gut.</title>
        <authorList>
            <person name="Utami Y.D."/>
            <person name="Kuwahara H."/>
            <person name="Igai K."/>
            <person name="Murakami T."/>
            <person name="Sugaya K."/>
            <person name="Morikawa T."/>
            <person name="Nagura Y."/>
            <person name="Yuki M."/>
            <person name="Deevong P."/>
            <person name="Inoue T."/>
            <person name="Kihara K."/>
            <person name="Lo N."/>
            <person name="Yamada A."/>
            <person name="Ohkuma M."/>
            <person name="Hongoh Y."/>
        </authorList>
    </citation>
    <scope>NUCLEOTIDE SEQUENCE [LARGE SCALE GENOMIC DNA]</scope>
    <source>
        <strain evidence="7">NkOx7-01</strain>
    </source>
</reference>
<dbReference type="EC" id="2.3.1.1" evidence="6"/>
<dbReference type="GO" id="GO:0006592">
    <property type="term" value="P:ornithine biosynthetic process"/>
    <property type="evidence" value="ECO:0007669"/>
    <property type="project" value="TreeGrafter"/>
</dbReference>
<keyword evidence="3 6" id="KW-0808">Transferase</keyword>
<comment type="subunit">
    <text evidence="2 6">Heterotetramer of two alpha and two beta chains.</text>
</comment>
<comment type="subcellular location">
    <subcellularLocation>
        <location evidence="6">Cytoplasm</location>
    </subcellularLocation>
</comment>
<dbReference type="AlphaFoldDB" id="A0A388T7H3"/>
<comment type="catalytic activity">
    <reaction evidence="6">
        <text>N(2)-acetyl-L-ornithine + L-glutamate = N-acetyl-L-glutamate + L-ornithine</text>
        <dbReference type="Rhea" id="RHEA:15349"/>
        <dbReference type="ChEBI" id="CHEBI:29985"/>
        <dbReference type="ChEBI" id="CHEBI:44337"/>
        <dbReference type="ChEBI" id="CHEBI:46911"/>
        <dbReference type="ChEBI" id="CHEBI:57805"/>
        <dbReference type="EC" id="2.3.1.35"/>
    </reaction>
</comment>
<evidence type="ECO:0000313" key="8">
    <source>
        <dbReference type="Proteomes" id="UP000269352"/>
    </source>
</evidence>
<dbReference type="GO" id="GO:0006526">
    <property type="term" value="P:L-arginine biosynthetic process"/>
    <property type="evidence" value="ECO:0007669"/>
    <property type="project" value="UniProtKB-UniRule"/>
</dbReference>
<keyword evidence="6" id="KW-0963">Cytoplasm</keyword>
<dbReference type="NCBIfam" id="TIGR00120">
    <property type="entry name" value="ArgJ"/>
    <property type="match status" value="1"/>
</dbReference>
<dbReference type="SUPFAM" id="SSF56266">
    <property type="entry name" value="DmpA/ArgJ-like"/>
    <property type="match status" value="1"/>
</dbReference>
<keyword evidence="6" id="KW-0511">Multifunctional enzyme</keyword>
<dbReference type="Proteomes" id="UP000269352">
    <property type="component" value="Unassembled WGS sequence"/>
</dbReference>
<keyword evidence="6" id="KW-0028">Amino-acid biosynthesis</keyword>
<organism evidence="7 8">
    <name type="scientific">Termititenax aidoneus</name>
    <dbReference type="NCBI Taxonomy" id="2218524"/>
    <lineage>
        <taxon>Bacteria</taxon>
        <taxon>Bacillati</taxon>
        <taxon>Candidatus Margulisiibacteriota</taxon>
        <taxon>Candidatus Termititenacia</taxon>
        <taxon>Candidatus Termititenacales</taxon>
        <taxon>Candidatus Termititenacaceae</taxon>
        <taxon>Candidatus Termititenax</taxon>
    </lineage>
</organism>
<evidence type="ECO:0000256" key="1">
    <source>
        <dbReference type="ARBA" id="ARBA00006774"/>
    </source>
</evidence>
<feature type="binding site" evidence="6">
    <location>
        <position position="175"/>
    </location>
    <ligand>
        <name>substrate</name>
    </ligand>
</feature>
<dbReference type="InterPro" id="IPR042195">
    <property type="entry name" value="ArgJ_beta_C"/>
</dbReference>
<keyword evidence="8" id="KW-1185">Reference proteome</keyword>
<feature type="binding site" evidence="6">
    <location>
        <position position="258"/>
    </location>
    <ligand>
        <name>substrate</name>
    </ligand>
</feature>
<dbReference type="Gene3D" id="3.10.20.340">
    <property type="entry name" value="ArgJ beta chain, C-terminal domain"/>
    <property type="match status" value="2"/>
</dbReference>
<feature type="chain" id="PRO_5023264385" description="Arginine biosynthesis bifunctional protein ArgJ beta chain" evidence="6">
    <location>
        <begin position="175"/>
        <end position="364"/>
    </location>
</feature>
<dbReference type="NCBIfam" id="NF003802">
    <property type="entry name" value="PRK05388.1"/>
    <property type="match status" value="1"/>
</dbReference>
<dbReference type="GO" id="GO:0004042">
    <property type="term" value="F:L-glutamate N-acetyltransferase activity"/>
    <property type="evidence" value="ECO:0007669"/>
    <property type="project" value="UniProtKB-UniRule"/>
</dbReference>
<dbReference type="InterPro" id="IPR002813">
    <property type="entry name" value="Arg_biosynth_ArgJ"/>
</dbReference>
<dbReference type="PANTHER" id="PTHR23100:SF0">
    <property type="entry name" value="ARGININE BIOSYNTHESIS BIFUNCTIONAL PROTEIN ARGJ, MITOCHONDRIAL"/>
    <property type="match status" value="1"/>
</dbReference>
<dbReference type="EMBL" id="BGZN01000001">
    <property type="protein sequence ID" value="GBR72499.1"/>
    <property type="molecule type" value="Genomic_DNA"/>
</dbReference>
<feature type="binding site" evidence="6">
    <location>
        <position position="360"/>
    </location>
    <ligand>
        <name>substrate</name>
    </ligand>
</feature>
<evidence type="ECO:0000256" key="4">
    <source>
        <dbReference type="ARBA" id="ARBA00022813"/>
    </source>
</evidence>
<comment type="caution">
    <text evidence="7">The sequence shown here is derived from an EMBL/GenBank/DDBJ whole genome shotgun (WGS) entry which is preliminary data.</text>
</comment>
<feature type="binding site" evidence="6">
    <location>
        <position position="164"/>
    </location>
    <ligand>
        <name>substrate</name>
    </ligand>
</feature>
<dbReference type="Gene3D" id="3.60.70.12">
    <property type="entry name" value="L-amino peptidase D-ALA esterase/amidase"/>
    <property type="match status" value="1"/>
</dbReference>
<feature type="active site" description="Nucleophile" evidence="6">
    <location>
        <position position="175"/>
    </location>
</feature>
<protein>
    <recommendedName>
        <fullName evidence="6">Arginine biosynthesis bifunctional protein ArgJ</fullName>
    </recommendedName>
    <domain>
        <recommendedName>
            <fullName evidence="6">Glutamate N-acetyltransferase</fullName>
            <ecNumber evidence="6">2.3.1.35</ecNumber>
        </recommendedName>
        <alternativeName>
            <fullName evidence="6">Ornithine acetyltransferase</fullName>
            <shortName evidence="6">OATase</shortName>
        </alternativeName>
        <alternativeName>
            <fullName evidence="6">Ornithine transacetylase</fullName>
        </alternativeName>
    </domain>
    <domain>
        <recommendedName>
            <fullName evidence="6">Amino-acid acetyltransferase</fullName>
            <ecNumber evidence="6">2.3.1.1</ecNumber>
        </recommendedName>
        <alternativeName>
            <fullName evidence="6">N-acetylglutamate synthase</fullName>
            <shortName evidence="6">AGSase</shortName>
        </alternativeName>
    </domain>
    <component>
        <recommendedName>
            <fullName evidence="6">Arginine biosynthesis bifunctional protein ArgJ alpha chain</fullName>
        </recommendedName>
    </component>
    <component>
        <recommendedName>
            <fullName evidence="6">Arginine biosynthesis bifunctional protein ArgJ beta chain</fullName>
        </recommendedName>
    </component>
</protein>
<comment type="pathway">
    <text evidence="6">Amino-acid biosynthesis; L-arginine biosynthesis; L-ornithine and N-acetyl-L-glutamate from L-glutamate and N(2)-acetyl-L-ornithine (cyclic): step 1/1.</text>
</comment>
<evidence type="ECO:0000256" key="6">
    <source>
        <dbReference type="HAMAP-Rule" id="MF_01106"/>
    </source>
</evidence>
<keyword evidence="6" id="KW-0055">Arginine biosynthesis</keyword>
<feature type="binding site" evidence="6">
    <location>
        <position position="138"/>
    </location>
    <ligand>
        <name>substrate</name>
    </ligand>
</feature>
<accession>A0A388T7H3</accession>
<comment type="function">
    <text evidence="6">Catalyzes two activities which are involved in the cyclic version of arginine biosynthesis: the synthesis of N-acetylglutamate from glutamate and acetyl-CoA as the acetyl donor, and of ornithine by transacetylation between N(2)-acetylornithine and glutamate.</text>
</comment>
<dbReference type="EC" id="2.3.1.35" evidence="6"/>
<dbReference type="HAMAP" id="MF_01106">
    <property type="entry name" value="ArgJ"/>
    <property type="match status" value="1"/>
</dbReference>
<keyword evidence="4 6" id="KW-0068">Autocatalytic cleavage</keyword>
<proteinExistence type="inferred from homology"/>